<proteinExistence type="evidence at transcript level"/>
<evidence type="ECO:0000313" key="1">
    <source>
        <dbReference type="EMBL" id="ACG35912.1"/>
    </source>
</evidence>
<name>B6TFM9_MAIZE</name>
<protein>
    <submittedName>
        <fullName evidence="1">Uncharacterized protein</fullName>
    </submittedName>
</protein>
<dbReference type="AlphaFoldDB" id="B6TFM9"/>
<reference evidence="1" key="1">
    <citation type="journal article" date="2009" name="Plant Mol. Biol.">
        <title>Insights into corn genes derived from large-scale cDNA sequencing.</title>
        <authorList>
            <person name="Alexandrov N.N."/>
            <person name="Brover V.V."/>
            <person name="Freidin S."/>
            <person name="Troukhan M.E."/>
            <person name="Tatarinova T.V."/>
            <person name="Zhang H."/>
            <person name="Swaller T.J."/>
            <person name="Lu Y.P."/>
            <person name="Bouck J."/>
            <person name="Flavell R.B."/>
            <person name="Feldmann K.A."/>
        </authorList>
    </citation>
    <scope>NUCLEOTIDE SEQUENCE</scope>
</reference>
<dbReference type="EMBL" id="EU963794">
    <property type="protein sequence ID" value="ACG35912.1"/>
    <property type="molecule type" value="mRNA"/>
</dbReference>
<organism evidence="1">
    <name type="scientific">Zea mays</name>
    <name type="common">Maize</name>
    <dbReference type="NCBI Taxonomy" id="4577"/>
    <lineage>
        <taxon>Eukaryota</taxon>
        <taxon>Viridiplantae</taxon>
        <taxon>Streptophyta</taxon>
        <taxon>Embryophyta</taxon>
        <taxon>Tracheophyta</taxon>
        <taxon>Spermatophyta</taxon>
        <taxon>Magnoliopsida</taxon>
        <taxon>Liliopsida</taxon>
        <taxon>Poales</taxon>
        <taxon>Poaceae</taxon>
        <taxon>PACMAD clade</taxon>
        <taxon>Panicoideae</taxon>
        <taxon>Andropogonodae</taxon>
        <taxon>Andropogoneae</taxon>
        <taxon>Tripsacinae</taxon>
        <taxon>Zea</taxon>
    </lineage>
</organism>
<sequence>MSAGHMVCGVALALGTVLLGSSCITVVTASPEGN</sequence>
<accession>B6TFM9</accession>